<accession>A0ABV4XCF1</accession>
<name>A0ABV4XCF1_9CYAN</name>
<dbReference type="Gene3D" id="3.30.2310.20">
    <property type="entry name" value="RelE-like"/>
    <property type="match status" value="1"/>
</dbReference>
<evidence type="ECO:0000256" key="1">
    <source>
        <dbReference type="ARBA" id="ARBA00006226"/>
    </source>
</evidence>
<dbReference type="InterPro" id="IPR007712">
    <property type="entry name" value="RelE/ParE_toxin"/>
</dbReference>
<dbReference type="Pfam" id="PF05016">
    <property type="entry name" value="ParE_toxin"/>
    <property type="match status" value="1"/>
</dbReference>
<protein>
    <submittedName>
        <fullName evidence="3">Type II toxin-antitoxin system RelE/ParE family toxin</fullName>
    </submittedName>
</protein>
<dbReference type="InterPro" id="IPR035093">
    <property type="entry name" value="RelE/ParE_toxin_dom_sf"/>
</dbReference>
<gene>
    <name evidence="3" type="ORF">ACE1CC_25510</name>
</gene>
<dbReference type="RefSeq" id="WP_413273245.1">
    <property type="nucleotide sequence ID" value="NZ_JBHFNQ010000198.1"/>
</dbReference>
<sequence length="108" mass="12444">MTKKIFITPKASQDIDDHFAYISGNNSDTALRFFDAVRQTLARLAQMSGMGRLYPVNNSRLEGLRKWSVKGFDRYLIFYLSFDADIKIVRILHATRDIEAILEQEEGL</sequence>
<evidence type="ECO:0000313" key="4">
    <source>
        <dbReference type="Proteomes" id="UP001576774"/>
    </source>
</evidence>
<proteinExistence type="inferred from homology"/>
<evidence type="ECO:0000256" key="2">
    <source>
        <dbReference type="ARBA" id="ARBA00022649"/>
    </source>
</evidence>
<evidence type="ECO:0000313" key="3">
    <source>
        <dbReference type="EMBL" id="MFB2880221.1"/>
    </source>
</evidence>
<dbReference type="PANTHER" id="PTHR33755">
    <property type="entry name" value="TOXIN PARE1-RELATED"/>
    <property type="match status" value="1"/>
</dbReference>
<keyword evidence="4" id="KW-1185">Reference proteome</keyword>
<keyword evidence="2" id="KW-1277">Toxin-antitoxin system</keyword>
<reference evidence="3 4" key="1">
    <citation type="submission" date="2024-09" db="EMBL/GenBank/DDBJ databases">
        <title>Floridaenema gen nov. (Aerosakkonemataceae, Aerosakkonematales ord. nov., Cyanobacteria) from benthic tropical and subtropical fresh waters, with the description of four new species.</title>
        <authorList>
            <person name="Moretto J.A."/>
            <person name="Berthold D.E."/>
            <person name="Lefler F.W."/>
            <person name="Huang I.-S."/>
            <person name="Laughinghouse H. IV."/>
        </authorList>
    </citation>
    <scope>NUCLEOTIDE SEQUENCE [LARGE SCALE GENOMIC DNA]</scope>
    <source>
        <strain evidence="3 4">BLCC-F46</strain>
    </source>
</reference>
<dbReference type="InterPro" id="IPR051803">
    <property type="entry name" value="TA_system_RelE-like_toxin"/>
</dbReference>
<organism evidence="3 4">
    <name type="scientific">Floridaenema aerugineum BLCC-F46</name>
    <dbReference type="NCBI Taxonomy" id="3153654"/>
    <lineage>
        <taxon>Bacteria</taxon>
        <taxon>Bacillati</taxon>
        <taxon>Cyanobacteriota</taxon>
        <taxon>Cyanophyceae</taxon>
        <taxon>Oscillatoriophycideae</taxon>
        <taxon>Aerosakkonematales</taxon>
        <taxon>Aerosakkonemataceae</taxon>
        <taxon>Floridanema</taxon>
        <taxon>Floridanema aerugineum</taxon>
    </lineage>
</organism>
<comment type="similarity">
    <text evidence="1">Belongs to the RelE toxin family.</text>
</comment>
<dbReference type="Proteomes" id="UP001576774">
    <property type="component" value="Unassembled WGS sequence"/>
</dbReference>
<comment type="caution">
    <text evidence="3">The sequence shown here is derived from an EMBL/GenBank/DDBJ whole genome shotgun (WGS) entry which is preliminary data.</text>
</comment>
<dbReference type="EMBL" id="JBHFNQ010000198">
    <property type="protein sequence ID" value="MFB2880221.1"/>
    <property type="molecule type" value="Genomic_DNA"/>
</dbReference>